<name>A0A085NE13_9BILA</name>
<keyword evidence="3" id="KW-1185">Reference proteome</keyword>
<organism evidence="2">
    <name type="scientific">Trichuris suis</name>
    <name type="common">pig whipworm</name>
    <dbReference type="NCBI Taxonomy" id="68888"/>
    <lineage>
        <taxon>Eukaryota</taxon>
        <taxon>Metazoa</taxon>
        <taxon>Ecdysozoa</taxon>
        <taxon>Nematoda</taxon>
        <taxon>Enoplea</taxon>
        <taxon>Dorylaimia</taxon>
        <taxon>Trichinellida</taxon>
        <taxon>Trichuridae</taxon>
        <taxon>Trichuris</taxon>
    </lineage>
</organism>
<dbReference type="EMBL" id="KL363251">
    <property type="protein sequence ID" value="KFD50616.1"/>
    <property type="molecule type" value="Genomic_DNA"/>
</dbReference>
<proteinExistence type="predicted"/>
<dbReference type="Proteomes" id="UP000030758">
    <property type="component" value="Unassembled WGS sequence"/>
</dbReference>
<sequence>MLFFHASTSGDPEGLLRNGVELRPFESLLTKILTVAPAGRQRPSKRALVKGTSKKDILSTLSNSLLIDSQPMTEQFHSNGCRSNFHEQTDEQSSVTTTNGIQLRLIGLLVKTAMNWRQIPCALPSLPALAIIRINEMEMLRKVQLQLDRQEDRNRTKYYC</sequence>
<evidence type="ECO:0000313" key="1">
    <source>
        <dbReference type="EMBL" id="KFD50616.1"/>
    </source>
</evidence>
<dbReference type="EMBL" id="KL367512">
    <property type="protein sequence ID" value="KFD67709.1"/>
    <property type="molecule type" value="Genomic_DNA"/>
</dbReference>
<evidence type="ECO:0000313" key="3">
    <source>
        <dbReference type="Proteomes" id="UP000030764"/>
    </source>
</evidence>
<evidence type="ECO:0000313" key="2">
    <source>
        <dbReference type="EMBL" id="KFD67709.1"/>
    </source>
</evidence>
<dbReference type="Proteomes" id="UP000030764">
    <property type="component" value="Unassembled WGS sequence"/>
</dbReference>
<reference evidence="2 3" key="1">
    <citation type="journal article" date="2014" name="Nat. Genet.">
        <title>Genome and transcriptome of the porcine whipworm Trichuris suis.</title>
        <authorList>
            <person name="Jex A.R."/>
            <person name="Nejsum P."/>
            <person name="Schwarz E.M."/>
            <person name="Hu L."/>
            <person name="Young N.D."/>
            <person name="Hall R.S."/>
            <person name="Korhonen P.K."/>
            <person name="Liao S."/>
            <person name="Thamsborg S."/>
            <person name="Xia J."/>
            <person name="Xu P."/>
            <person name="Wang S."/>
            <person name="Scheerlinck J.P."/>
            <person name="Hofmann A."/>
            <person name="Sternberg P.W."/>
            <person name="Wang J."/>
            <person name="Gasser R.B."/>
        </authorList>
    </citation>
    <scope>NUCLEOTIDE SEQUENCE [LARGE SCALE GENOMIC DNA]</scope>
    <source>
        <strain evidence="2">DCEP-RM93F</strain>
        <strain evidence="1">DCEP-RM93M</strain>
    </source>
</reference>
<accession>A0A085NE13</accession>
<dbReference type="AlphaFoldDB" id="A0A085NE13"/>
<gene>
    <name evidence="1" type="ORF">M513_08565</name>
    <name evidence="2" type="ORF">M514_08565</name>
</gene>
<protein>
    <submittedName>
        <fullName evidence="2">Uncharacterized protein</fullName>
    </submittedName>
</protein>